<dbReference type="InterPro" id="IPR002110">
    <property type="entry name" value="Ankyrin_rpt"/>
</dbReference>
<keyword evidence="1" id="KW-0677">Repeat</keyword>
<evidence type="ECO:0000256" key="4">
    <source>
        <dbReference type="SAM" id="Coils"/>
    </source>
</evidence>
<feature type="repeat" description="ANK" evidence="3">
    <location>
        <begin position="798"/>
        <end position="830"/>
    </location>
</feature>
<feature type="repeat" description="ANK" evidence="3">
    <location>
        <begin position="765"/>
        <end position="797"/>
    </location>
</feature>
<reference evidence="6 7" key="1">
    <citation type="submission" date="2024-02" db="EMBL/GenBank/DDBJ databases">
        <title>De novo assembly and annotation of 12 fungi associated with fruit tree decline syndrome in Ontario, Canada.</title>
        <authorList>
            <person name="Sulman M."/>
            <person name="Ellouze W."/>
            <person name="Ilyukhin E."/>
        </authorList>
    </citation>
    <scope>NUCLEOTIDE SEQUENCE [LARGE SCALE GENOMIC DNA]</scope>
    <source>
        <strain evidence="6 7">M97-236</strain>
    </source>
</reference>
<dbReference type="Proteomes" id="UP001521222">
    <property type="component" value="Unassembled WGS sequence"/>
</dbReference>
<feature type="region of interest" description="Disordered" evidence="5">
    <location>
        <begin position="1062"/>
        <end position="1101"/>
    </location>
</feature>
<feature type="compositionally biased region" description="Basic and acidic residues" evidence="5">
    <location>
        <begin position="1083"/>
        <end position="1092"/>
    </location>
</feature>
<evidence type="ECO:0000256" key="1">
    <source>
        <dbReference type="ARBA" id="ARBA00022737"/>
    </source>
</evidence>
<dbReference type="EMBL" id="JAKIXB020000017">
    <property type="protein sequence ID" value="KAL1601054.1"/>
    <property type="molecule type" value="Genomic_DNA"/>
</dbReference>
<accession>A0ABR3R9F0</accession>
<dbReference type="Gene3D" id="1.25.40.20">
    <property type="entry name" value="Ankyrin repeat-containing domain"/>
    <property type="match status" value="3"/>
</dbReference>
<dbReference type="PROSITE" id="PS50297">
    <property type="entry name" value="ANK_REP_REGION"/>
    <property type="match status" value="3"/>
</dbReference>
<keyword evidence="2 3" id="KW-0040">ANK repeat</keyword>
<sequence>MEWCFCSTASSGGSRTSCQLKWFLTAFSKFRKDISSSLVSPGAENNVRKIDLESSQNANDVRKALVDYVKGKADGLKDDKGYDPSLAFEVEEILESKAENRDWVDVACLQLGTLPAKCSRLLIRDRLEAAARRDLKKLVKDSWEWIFVQMQPDTKIVVQDVLRALVLLVTEVTLEECSILTGYTTKDLEPLLNKCAPMVTIDGEDQHVKFANNVVRCHLLSNWASLLVSPGSNPSLEEVTQQKALQHGYLAWRCFSYIGKVYASASMVDAQGIATTPEDDAPDATHPDQATQGGDNKLRSSAPSGTAGMYPVRNWRQHTVGGREPVAQSLHTGLPHFWGSIGPVRTMWLRDYTRMPSEFDGLSTVEAMSALHVASALGLRDLSNVLLSRSLEGEVNALDGTLSNVNARSERYGPVINAAILSGVVRGVQLLLERKELNLDIDSDTESPLALAARVSEHEVFHEILRAGQYTWTQEHYEQALEMASRNGRIECVNAIISSSQSPSHGCIETSLLAAGLKDHWEVVARLLDLAPRINYSNVFFLTATTLSKQSQDHLLKRIWELSLSDIPKKIRDAALYRATDNEKESTVEWLLTECEADPNATADKPPELAVECVKKFPLVSYGDALTAAAHDGNLGLIRVLLSHGALVDSDDGAALHTAARQGHLGAVDLLLDKGADIDRLINLELMEELAMEWKSGTALQAACDYRKGHIVKRLLERKADPNGSYANSTYTYPIISAAANNQPEILEHLLRDKRTQVTVRKAKDGLSPLHLACERMDLSSVKHLLDRGADIDAVDLKGNQALHMAAFKGDSKVVLFLLQHNAKISHNSTDKGLALQEALNNNHIICAKYLARETVPVFDSLTLAAENGNGFAKSIIKNPRGEHPSLDTEKIARLFEDIASLQKRNQEVETILEDYNAMAGRVTESKRIADEKIEDAKEARVELLDTHKRYDISIQGFESVRDERDELRRKCQAMQQLEVEAQGLRQQVLSQNEKLQQQTRASEEVTSELQECIGTLHSTEDLLEKERQQVQALQAKVEHLRNGTAPQGSVFSTNSGEVFDQSAHRRQSSMSTDRMDAVSVADSDHTASGKERKGKRAKLNEYSKNSYSTVSSGITEFGRRWKND</sequence>
<dbReference type="PANTHER" id="PTHR24198">
    <property type="entry name" value="ANKYRIN REPEAT AND PROTEIN KINASE DOMAIN-CONTAINING PROTEIN"/>
    <property type="match status" value="1"/>
</dbReference>
<proteinExistence type="predicted"/>
<protein>
    <submittedName>
        <fullName evidence="6">Uncharacterized protein</fullName>
    </submittedName>
</protein>
<feature type="coiled-coil region" evidence="4">
    <location>
        <begin position="892"/>
        <end position="1044"/>
    </location>
</feature>
<evidence type="ECO:0000256" key="2">
    <source>
        <dbReference type="ARBA" id="ARBA00023043"/>
    </source>
</evidence>
<dbReference type="SMART" id="SM00248">
    <property type="entry name" value="ANK"/>
    <property type="match status" value="12"/>
</dbReference>
<dbReference type="Pfam" id="PF12796">
    <property type="entry name" value="Ank_2"/>
    <property type="match status" value="2"/>
</dbReference>
<dbReference type="PANTHER" id="PTHR24198:SF165">
    <property type="entry name" value="ANKYRIN REPEAT-CONTAINING PROTEIN-RELATED"/>
    <property type="match status" value="1"/>
</dbReference>
<evidence type="ECO:0000313" key="7">
    <source>
        <dbReference type="Proteomes" id="UP001521222"/>
    </source>
</evidence>
<dbReference type="PROSITE" id="PS50088">
    <property type="entry name" value="ANK_REPEAT"/>
    <property type="match status" value="3"/>
</dbReference>
<feature type="repeat" description="ANK" evidence="3">
    <location>
        <begin position="651"/>
        <end position="683"/>
    </location>
</feature>
<evidence type="ECO:0000256" key="3">
    <source>
        <dbReference type="PROSITE-ProRule" id="PRU00023"/>
    </source>
</evidence>
<organism evidence="6 7">
    <name type="scientific">Nothophoma quercina</name>
    <dbReference type="NCBI Taxonomy" id="749835"/>
    <lineage>
        <taxon>Eukaryota</taxon>
        <taxon>Fungi</taxon>
        <taxon>Dikarya</taxon>
        <taxon>Ascomycota</taxon>
        <taxon>Pezizomycotina</taxon>
        <taxon>Dothideomycetes</taxon>
        <taxon>Pleosporomycetidae</taxon>
        <taxon>Pleosporales</taxon>
        <taxon>Pleosporineae</taxon>
        <taxon>Didymellaceae</taxon>
        <taxon>Nothophoma</taxon>
    </lineage>
</organism>
<comment type="caution">
    <text evidence="6">The sequence shown here is derived from an EMBL/GenBank/DDBJ whole genome shotgun (WGS) entry which is preliminary data.</text>
</comment>
<evidence type="ECO:0000256" key="5">
    <source>
        <dbReference type="SAM" id="MobiDB-lite"/>
    </source>
</evidence>
<keyword evidence="7" id="KW-1185">Reference proteome</keyword>
<keyword evidence="4" id="KW-0175">Coiled coil</keyword>
<evidence type="ECO:0000313" key="6">
    <source>
        <dbReference type="EMBL" id="KAL1601054.1"/>
    </source>
</evidence>
<dbReference type="SUPFAM" id="SSF48403">
    <property type="entry name" value="Ankyrin repeat"/>
    <property type="match status" value="2"/>
</dbReference>
<feature type="region of interest" description="Disordered" evidence="5">
    <location>
        <begin position="274"/>
        <end position="305"/>
    </location>
</feature>
<gene>
    <name evidence="6" type="ORF">SLS59_005723</name>
</gene>
<name>A0ABR3R9F0_9PLEO</name>
<dbReference type="InterPro" id="IPR036770">
    <property type="entry name" value="Ankyrin_rpt-contain_sf"/>
</dbReference>
<feature type="compositionally biased region" description="Polar residues" evidence="5">
    <location>
        <begin position="288"/>
        <end position="304"/>
    </location>
</feature>